<dbReference type="EMBL" id="FMKA01000001">
    <property type="protein sequence ID" value="SCP95501.1"/>
    <property type="molecule type" value="Genomic_DNA"/>
</dbReference>
<dbReference type="AlphaFoldDB" id="A0A1D3TPU4"/>
<keyword evidence="2" id="KW-0472">Membrane</keyword>
<dbReference type="STRING" id="1619234.SAMN05421730_1001618"/>
<dbReference type="OrthoDB" id="1987504at2"/>
<keyword evidence="2" id="KW-0812">Transmembrane</keyword>
<proteinExistence type="predicted"/>
<accession>A0A1D3TPU4</accession>
<name>A0A1D3TPU4_9FIRM</name>
<feature type="region of interest" description="Disordered" evidence="1">
    <location>
        <begin position="134"/>
        <end position="156"/>
    </location>
</feature>
<keyword evidence="2" id="KW-1133">Transmembrane helix</keyword>
<gene>
    <name evidence="3" type="ORF">SAMN05421730_1001618</name>
</gene>
<dbReference type="RefSeq" id="WP_091229818.1">
    <property type="nucleotide sequence ID" value="NZ_FMKA01000001.1"/>
</dbReference>
<evidence type="ECO:0000256" key="1">
    <source>
        <dbReference type="SAM" id="MobiDB-lite"/>
    </source>
</evidence>
<sequence>MKHEEYTDKDDMSLLEELDAIISTAGGFGKDGQDDSVWSSQESEMDLLEMLGTMPDDEDLSFIGDLIGNEENIEQIPKEVKDDSKKGKIKEESLFAKLFKKKQKRVVRADMVSEDPDENEAILKEFERTEKERKKKTKKVKSLEDKKSKRKKRERLPKPVVCEEPLKPLPVMHIVLPLLMCFSLLVLIILGTSVVSYSNRIDTAESYFLRQKYNEAYEHLAGMEIKEEDRVLYDRIRIIMKLDKQFDSYVNYKRLGYNTEALDSLIKGVGKYDDYAVLAAEAGVASEFEDIRIQIEKALVEDFGIGFDQAKAMNSRIKVTSTE</sequence>
<protein>
    <submittedName>
        <fullName evidence="3">Uncharacterized protein</fullName>
    </submittedName>
</protein>
<reference evidence="3 4" key="1">
    <citation type="submission" date="2016-09" db="EMBL/GenBank/DDBJ databases">
        <authorList>
            <person name="Capua I."/>
            <person name="De Benedictis P."/>
            <person name="Joannis T."/>
            <person name="Lombin L.H."/>
            <person name="Cattoli G."/>
        </authorList>
    </citation>
    <scope>NUCLEOTIDE SEQUENCE [LARGE SCALE GENOMIC DNA]</scope>
    <source>
        <strain evidence="3 4">GluBS11</strain>
    </source>
</reference>
<organism evidence="3 4">
    <name type="scientific">Anaerobium acetethylicum</name>
    <dbReference type="NCBI Taxonomy" id="1619234"/>
    <lineage>
        <taxon>Bacteria</taxon>
        <taxon>Bacillati</taxon>
        <taxon>Bacillota</taxon>
        <taxon>Clostridia</taxon>
        <taxon>Lachnospirales</taxon>
        <taxon>Lachnospiraceae</taxon>
        <taxon>Anaerobium</taxon>
    </lineage>
</organism>
<feature type="transmembrane region" description="Helical" evidence="2">
    <location>
        <begin position="174"/>
        <end position="197"/>
    </location>
</feature>
<keyword evidence="4" id="KW-1185">Reference proteome</keyword>
<dbReference type="Proteomes" id="UP000199315">
    <property type="component" value="Unassembled WGS sequence"/>
</dbReference>
<evidence type="ECO:0000256" key="2">
    <source>
        <dbReference type="SAM" id="Phobius"/>
    </source>
</evidence>
<evidence type="ECO:0000313" key="4">
    <source>
        <dbReference type="Proteomes" id="UP000199315"/>
    </source>
</evidence>
<evidence type="ECO:0000313" key="3">
    <source>
        <dbReference type="EMBL" id="SCP95501.1"/>
    </source>
</evidence>